<keyword evidence="2" id="KW-1185">Reference proteome</keyword>
<reference evidence="1" key="1">
    <citation type="submission" date="2020-05" db="EMBL/GenBank/DDBJ databases">
        <title>Mycena genomes resolve the evolution of fungal bioluminescence.</title>
        <authorList>
            <person name="Tsai I.J."/>
        </authorList>
    </citation>
    <scope>NUCLEOTIDE SEQUENCE</scope>
    <source>
        <strain evidence="1">160909Yilan</strain>
    </source>
</reference>
<gene>
    <name evidence="1" type="ORF">MSAN_02433500</name>
</gene>
<accession>A0A8H7CB38</accession>
<evidence type="ECO:0000313" key="1">
    <source>
        <dbReference type="EMBL" id="KAF7331149.1"/>
    </source>
</evidence>
<dbReference type="Proteomes" id="UP000623467">
    <property type="component" value="Unassembled WGS sequence"/>
</dbReference>
<dbReference type="OrthoDB" id="3056264at2759"/>
<organism evidence="1 2">
    <name type="scientific">Mycena sanguinolenta</name>
    <dbReference type="NCBI Taxonomy" id="230812"/>
    <lineage>
        <taxon>Eukaryota</taxon>
        <taxon>Fungi</taxon>
        <taxon>Dikarya</taxon>
        <taxon>Basidiomycota</taxon>
        <taxon>Agaricomycotina</taxon>
        <taxon>Agaricomycetes</taxon>
        <taxon>Agaricomycetidae</taxon>
        <taxon>Agaricales</taxon>
        <taxon>Marasmiineae</taxon>
        <taxon>Mycenaceae</taxon>
        <taxon>Mycena</taxon>
    </lineage>
</organism>
<dbReference type="EMBL" id="JACAZH010000060">
    <property type="protein sequence ID" value="KAF7331149.1"/>
    <property type="molecule type" value="Genomic_DNA"/>
</dbReference>
<dbReference type="AlphaFoldDB" id="A0A8H7CB38"/>
<comment type="caution">
    <text evidence="1">The sequence shown here is derived from an EMBL/GenBank/DDBJ whole genome shotgun (WGS) entry which is preliminary data.</text>
</comment>
<protein>
    <submittedName>
        <fullName evidence="1">Uncharacterized protein</fullName>
    </submittedName>
</protein>
<sequence length="184" mass="20055">MANRELILPERNVTDAWRRLFAPGVRYTLVSRQTVTYVPLPAPELAKLLPPDLCRTCSVAFDQPLHDSAGDTIPGLPASTITAPAVSRAAAIRRVALFASRPECCDVCACRIGCWADETSYMVLTALMDSDWSTSAAEWLLETYAVWAVTTSPVAIGTILSGYDLRCDFHEEDGAIGCRDVLDC</sequence>
<proteinExistence type="predicted"/>
<evidence type="ECO:0000313" key="2">
    <source>
        <dbReference type="Proteomes" id="UP000623467"/>
    </source>
</evidence>
<name>A0A8H7CB38_9AGAR</name>